<gene>
    <name evidence="1" type="ORF">CL55_00016580</name>
</gene>
<name>A0A0E3ZMK6_9BURK</name>
<dbReference type="AlphaFoldDB" id="A0A0E3ZMK6"/>
<evidence type="ECO:0000313" key="1">
    <source>
        <dbReference type="EMBL" id="AKD25991.1"/>
    </source>
</evidence>
<keyword evidence="2" id="KW-1185">Reference proteome</keyword>
<dbReference type="OrthoDB" id="9132997at2"/>
<protein>
    <submittedName>
        <fullName evidence="1">Uncharacterized protein</fullName>
    </submittedName>
</protein>
<dbReference type="InterPro" id="IPR036692">
    <property type="entry name" value="Shew3726-like_sf"/>
</dbReference>
<dbReference type="Pfam" id="PF07369">
    <property type="entry name" value="DUF1488"/>
    <property type="match status" value="1"/>
</dbReference>
<dbReference type="SUPFAM" id="SSF160272">
    <property type="entry name" value="Shew3726-like"/>
    <property type="match status" value="1"/>
</dbReference>
<dbReference type="RefSeq" id="WP_046330677.1">
    <property type="nucleotide sequence ID" value="NZ_CP007501.1"/>
</dbReference>
<organism evidence="1 2">
    <name type="scientific">Polynucleobacter duraquae</name>
    <dbReference type="NCBI Taxonomy" id="1835254"/>
    <lineage>
        <taxon>Bacteria</taxon>
        <taxon>Pseudomonadati</taxon>
        <taxon>Pseudomonadota</taxon>
        <taxon>Betaproteobacteria</taxon>
        <taxon>Burkholderiales</taxon>
        <taxon>Burkholderiaceae</taxon>
        <taxon>Polynucleobacter</taxon>
    </lineage>
</organism>
<evidence type="ECO:0000313" key="2">
    <source>
        <dbReference type="Proteomes" id="UP000061135"/>
    </source>
</evidence>
<proteinExistence type="predicted"/>
<accession>A0A0E3ZMK6</accession>
<reference evidence="1 2" key="1">
    <citation type="submission" date="2014-03" db="EMBL/GenBank/DDBJ databases">
        <title>Genome of Polynucleobacter strain MWH-MoK4.</title>
        <authorList>
            <person name="Hahn M.W."/>
        </authorList>
    </citation>
    <scope>NUCLEOTIDE SEQUENCE [LARGE SCALE GENOMIC DNA]</scope>
    <source>
        <strain evidence="1 2">MWH-MoK4</strain>
    </source>
</reference>
<dbReference type="PATRIC" id="fig|576611.7.peg.1684"/>
<sequence>MKLEFVGPVSVLTNGDVSYPAILDGKPFKCSFSYEALQDLDPEGIEKNVLQLFKAHQLKLLSIAEQKILNGHAVDGAVHLFSHDLILD</sequence>
<dbReference type="EMBL" id="CP007501">
    <property type="protein sequence ID" value="AKD25991.1"/>
    <property type="molecule type" value="Genomic_DNA"/>
</dbReference>
<dbReference type="STRING" id="1835254.CL55_00016580"/>
<dbReference type="HOGENOM" id="CLU_2466393_0_0_4"/>
<dbReference type="InterPro" id="IPR009962">
    <property type="entry name" value="DUF1488"/>
</dbReference>
<dbReference type="KEGG" id="pdq:CL55_00016580"/>
<dbReference type="Gene3D" id="3.30.160.140">
    <property type="entry name" value="Shew3726-like"/>
    <property type="match status" value="1"/>
</dbReference>
<dbReference type="Proteomes" id="UP000061135">
    <property type="component" value="Chromosome"/>
</dbReference>